<sequence>MIEAKEIEQVYITSVDTSYVNEPVKFDGLRTNLPNFSVAEYFWNFNDGNRGSGAEITNVFISPGIYNIQLLVKSAPDNQG</sequence>
<dbReference type="InterPro" id="IPR000601">
    <property type="entry name" value="PKD_dom"/>
</dbReference>
<evidence type="ECO:0000313" key="2">
    <source>
        <dbReference type="EMBL" id="GAH10532.1"/>
    </source>
</evidence>
<feature type="domain" description="PKD" evidence="1">
    <location>
        <begin position="7"/>
        <end position="80"/>
    </location>
</feature>
<gene>
    <name evidence="2" type="ORF">S01H4_59701</name>
</gene>
<dbReference type="InterPro" id="IPR035986">
    <property type="entry name" value="PKD_dom_sf"/>
</dbReference>
<reference evidence="2" key="1">
    <citation type="journal article" date="2014" name="Front. Microbiol.">
        <title>High frequency of phylogenetically diverse reductive dehalogenase-homologous genes in deep subseafloor sedimentary metagenomes.</title>
        <authorList>
            <person name="Kawai M."/>
            <person name="Futagami T."/>
            <person name="Toyoda A."/>
            <person name="Takaki Y."/>
            <person name="Nishi S."/>
            <person name="Hori S."/>
            <person name="Arai W."/>
            <person name="Tsubouchi T."/>
            <person name="Morono Y."/>
            <person name="Uchiyama I."/>
            <person name="Ito T."/>
            <person name="Fujiyama A."/>
            <person name="Inagaki F."/>
            <person name="Takami H."/>
        </authorList>
    </citation>
    <scope>NUCLEOTIDE SEQUENCE</scope>
    <source>
        <strain evidence="2">Expedition CK06-06</strain>
    </source>
</reference>
<dbReference type="EMBL" id="BART01035058">
    <property type="protein sequence ID" value="GAH10532.1"/>
    <property type="molecule type" value="Genomic_DNA"/>
</dbReference>
<dbReference type="InterPro" id="IPR013783">
    <property type="entry name" value="Ig-like_fold"/>
</dbReference>
<comment type="caution">
    <text evidence="2">The sequence shown here is derived from an EMBL/GenBank/DDBJ whole genome shotgun (WGS) entry which is preliminary data.</text>
</comment>
<accession>X1CRZ0</accession>
<dbReference type="Gene3D" id="2.60.40.10">
    <property type="entry name" value="Immunoglobulins"/>
    <property type="match status" value="1"/>
</dbReference>
<dbReference type="Pfam" id="PF18911">
    <property type="entry name" value="PKD_4"/>
    <property type="match status" value="1"/>
</dbReference>
<feature type="non-terminal residue" evidence="2">
    <location>
        <position position="80"/>
    </location>
</feature>
<dbReference type="CDD" id="cd00146">
    <property type="entry name" value="PKD"/>
    <property type="match status" value="1"/>
</dbReference>
<dbReference type="PROSITE" id="PS50093">
    <property type="entry name" value="PKD"/>
    <property type="match status" value="1"/>
</dbReference>
<protein>
    <recommendedName>
        <fullName evidence="1">PKD domain-containing protein</fullName>
    </recommendedName>
</protein>
<dbReference type="AlphaFoldDB" id="X1CRZ0"/>
<name>X1CRZ0_9ZZZZ</name>
<evidence type="ECO:0000259" key="1">
    <source>
        <dbReference type="PROSITE" id="PS50093"/>
    </source>
</evidence>
<proteinExistence type="predicted"/>
<dbReference type="SUPFAM" id="SSF49299">
    <property type="entry name" value="PKD domain"/>
    <property type="match status" value="1"/>
</dbReference>
<organism evidence="2">
    <name type="scientific">marine sediment metagenome</name>
    <dbReference type="NCBI Taxonomy" id="412755"/>
    <lineage>
        <taxon>unclassified sequences</taxon>
        <taxon>metagenomes</taxon>
        <taxon>ecological metagenomes</taxon>
    </lineage>
</organism>